<evidence type="ECO:0000313" key="8">
    <source>
        <dbReference type="Proteomes" id="UP000245962"/>
    </source>
</evidence>
<dbReference type="RefSeq" id="WP_116693494.1">
    <property type="nucleotide sequence ID" value="NZ_QEHR01000002.1"/>
</dbReference>
<feature type="chain" id="PRO_5015564192" description="Cytochrome c domain-containing protein" evidence="5">
    <location>
        <begin position="23"/>
        <end position="121"/>
    </location>
</feature>
<dbReference type="EMBL" id="QEHR01000002">
    <property type="protein sequence ID" value="PVW16481.1"/>
    <property type="molecule type" value="Genomic_DNA"/>
</dbReference>
<dbReference type="GO" id="GO:0009055">
    <property type="term" value="F:electron transfer activity"/>
    <property type="evidence" value="ECO:0007669"/>
    <property type="project" value="InterPro"/>
</dbReference>
<keyword evidence="5" id="KW-0732">Signal</keyword>
<feature type="domain" description="Cytochrome c" evidence="6">
    <location>
        <begin position="35"/>
        <end position="118"/>
    </location>
</feature>
<gene>
    <name evidence="7" type="ORF">DDV96_04295</name>
</gene>
<keyword evidence="8" id="KW-1185">Reference proteome</keyword>
<sequence>MKRYVLLLLLSVLMANCSTTTYDDITKIDEEDTAAVVTYKEVAFVFDNECIACHSNPPQNGAPMPLTNYTEVKSAVETRGLIDRISRNEGEDGLMPLGGPRLPQQQIDLIIQWNQDGLLEN</sequence>
<proteinExistence type="predicted"/>
<feature type="signal peptide" evidence="5">
    <location>
        <begin position="1"/>
        <end position="22"/>
    </location>
</feature>
<accession>A0A2U0I5U0</accession>
<dbReference type="GO" id="GO:0020037">
    <property type="term" value="F:heme binding"/>
    <property type="evidence" value="ECO:0007669"/>
    <property type="project" value="InterPro"/>
</dbReference>
<keyword evidence="1 4" id="KW-0349">Heme</keyword>
<evidence type="ECO:0000256" key="3">
    <source>
        <dbReference type="ARBA" id="ARBA00023004"/>
    </source>
</evidence>
<evidence type="ECO:0000313" key="7">
    <source>
        <dbReference type="EMBL" id="PVW16481.1"/>
    </source>
</evidence>
<dbReference type="OrthoDB" id="9786191at2"/>
<evidence type="ECO:0000256" key="4">
    <source>
        <dbReference type="PROSITE-ProRule" id="PRU00433"/>
    </source>
</evidence>
<evidence type="ECO:0000256" key="1">
    <source>
        <dbReference type="ARBA" id="ARBA00022617"/>
    </source>
</evidence>
<dbReference type="Proteomes" id="UP000245962">
    <property type="component" value="Unassembled WGS sequence"/>
</dbReference>
<dbReference type="InterPro" id="IPR009056">
    <property type="entry name" value="Cyt_c-like_dom"/>
</dbReference>
<comment type="caution">
    <text evidence="7">The sequence shown here is derived from an EMBL/GenBank/DDBJ whole genome shotgun (WGS) entry which is preliminary data.</text>
</comment>
<dbReference type="SUPFAM" id="SSF46626">
    <property type="entry name" value="Cytochrome c"/>
    <property type="match status" value="1"/>
</dbReference>
<reference evidence="7 8" key="1">
    <citation type="submission" date="2018-04" db="EMBL/GenBank/DDBJ databases">
        <title>Marixanthomonas spongiae HN-E44 sp. nov., isolated from a marine sponge.</title>
        <authorList>
            <person name="Luo L."/>
            <person name="Zhuang L."/>
        </authorList>
    </citation>
    <scope>NUCLEOTIDE SEQUENCE [LARGE SCALE GENOMIC DNA]</scope>
    <source>
        <strain evidence="7 8">HN-E44</strain>
    </source>
</reference>
<evidence type="ECO:0000256" key="2">
    <source>
        <dbReference type="ARBA" id="ARBA00022723"/>
    </source>
</evidence>
<evidence type="ECO:0000256" key="5">
    <source>
        <dbReference type="SAM" id="SignalP"/>
    </source>
</evidence>
<name>A0A2U0I5U0_9FLAO</name>
<dbReference type="GO" id="GO:0046872">
    <property type="term" value="F:metal ion binding"/>
    <property type="evidence" value="ECO:0007669"/>
    <property type="project" value="UniProtKB-KW"/>
</dbReference>
<dbReference type="AlphaFoldDB" id="A0A2U0I5U0"/>
<dbReference type="Gene3D" id="1.10.760.10">
    <property type="entry name" value="Cytochrome c-like domain"/>
    <property type="match status" value="1"/>
</dbReference>
<dbReference type="InterPro" id="IPR036909">
    <property type="entry name" value="Cyt_c-like_dom_sf"/>
</dbReference>
<dbReference type="PROSITE" id="PS51007">
    <property type="entry name" value="CYTC"/>
    <property type="match status" value="1"/>
</dbReference>
<protein>
    <recommendedName>
        <fullName evidence="6">Cytochrome c domain-containing protein</fullName>
    </recommendedName>
</protein>
<keyword evidence="2 4" id="KW-0479">Metal-binding</keyword>
<keyword evidence="3 4" id="KW-0408">Iron</keyword>
<organism evidence="7 8">
    <name type="scientific">Marixanthomonas spongiae</name>
    <dbReference type="NCBI Taxonomy" id="2174845"/>
    <lineage>
        <taxon>Bacteria</taxon>
        <taxon>Pseudomonadati</taxon>
        <taxon>Bacteroidota</taxon>
        <taxon>Flavobacteriia</taxon>
        <taxon>Flavobacteriales</taxon>
        <taxon>Flavobacteriaceae</taxon>
        <taxon>Marixanthomonas</taxon>
    </lineage>
</organism>
<evidence type="ECO:0000259" key="6">
    <source>
        <dbReference type="PROSITE" id="PS51007"/>
    </source>
</evidence>